<dbReference type="EMBL" id="PUIO01000063">
    <property type="protein sequence ID" value="PQP16554.1"/>
    <property type="molecule type" value="Genomic_DNA"/>
</dbReference>
<evidence type="ECO:0000256" key="3">
    <source>
        <dbReference type="RuleBase" id="RU000363"/>
    </source>
</evidence>
<dbReference type="AlphaFoldDB" id="A0A2S8IP52"/>
<evidence type="ECO:0000256" key="1">
    <source>
        <dbReference type="ARBA" id="ARBA00006484"/>
    </source>
</evidence>
<dbReference type="PROSITE" id="PS00061">
    <property type="entry name" value="ADH_SHORT"/>
    <property type="match status" value="1"/>
</dbReference>
<dbReference type="InterPro" id="IPR002347">
    <property type="entry name" value="SDR_fam"/>
</dbReference>
<dbReference type="Gene3D" id="3.40.50.720">
    <property type="entry name" value="NAD(P)-binding Rossmann-like Domain"/>
    <property type="match status" value="1"/>
</dbReference>
<dbReference type="PRINTS" id="PR00081">
    <property type="entry name" value="GDHRDH"/>
</dbReference>
<comment type="similarity">
    <text evidence="1 3">Belongs to the short-chain dehydrogenases/reductases (SDR) family.</text>
</comment>
<dbReference type="GO" id="GO:0016491">
    <property type="term" value="F:oxidoreductase activity"/>
    <property type="evidence" value="ECO:0007669"/>
    <property type="project" value="UniProtKB-KW"/>
</dbReference>
<proteinExistence type="inferred from homology"/>
<evidence type="ECO:0000313" key="4">
    <source>
        <dbReference type="EMBL" id="PQP16554.1"/>
    </source>
</evidence>
<dbReference type="InterPro" id="IPR020904">
    <property type="entry name" value="Sc_DH/Rdtase_CS"/>
</dbReference>
<sequence>MSRGAGFGDVTTFVCASEMTSTRGEGNAMLTLDGKIAVVTGALGGMGRAVCERFGAEGATVVGMDWTDEGSELFAKEMAQAGSKFEFRKVDVSSAAEVDEAAEVVAAQYGSIDVLYNNAGLMQLKPILETSNDEWDRILDVNLKSVFLMTRAFAPLMADRSGSIINLSSTGALRAWDSLSVYGAAKAGVIQFSKVAAVEFAPNIRVNVVCPGMIDTPMARGFAAGLPNPETAWETMSQQTPCNGSVSRPRSQILRCGWRATNPAS</sequence>
<reference evidence="5" key="1">
    <citation type="submission" date="2018-02" db="EMBL/GenBank/DDBJ databases">
        <title>Draft genome sequencing of Rhodococcus opacus KU647198.</title>
        <authorList>
            <person name="Zheng B.-X."/>
        </authorList>
    </citation>
    <scope>NUCLEOTIDE SEQUENCE [LARGE SCALE GENOMIC DNA]</scope>
    <source>
        <strain evidence="5">04-OD7</strain>
    </source>
</reference>
<dbReference type="PANTHER" id="PTHR43477">
    <property type="entry name" value="DIHYDROANTICAPSIN 7-DEHYDROGENASE"/>
    <property type="match status" value="1"/>
</dbReference>
<dbReference type="SUPFAM" id="SSF51735">
    <property type="entry name" value="NAD(P)-binding Rossmann-fold domains"/>
    <property type="match status" value="1"/>
</dbReference>
<dbReference type="CDD" id="cd05233">
    <property type="entry name" value="SDR_c"/>
    <property type="match status" value="1"/>
</dbReference>
<organism evidence="4 5">
    <name type="scientific">Rhodococcus opacus</name>
    <name type="common">Nocardia opaca</name>
    <dbReference type="NCBI Taxonomy" id="37919"/>
    <lineage>
        <taxon>Bacteria</taxon>
        <taxon>Bacillati</taxon>
        <taxon>Actinomycetota</taxon>
        <taxon>Actinomycetes</taxon>
        <taxon>Mycobacteriales</taxon>
        <taxon>Nocardiaceae</taxon>
        <taxon>Rhodococcus</taxon>
    </lineage>
</organism>
<protein>
    <submittedName>
        <fullName evidence="4">Short-chain dehydrogenase</fullName>
    </submittedName>
</protein>
<dbReference type="Proteomes" id="UP000239290">
    <property type="component" value="Unassembled WGS sequence"/>
</dbReference>
<evidence type="ECO:0000313" key="5">
    <source>
        <dbReference type="Proteomes" id="UP000239290"/>
    </source>
</evidence>
<dbReference type="PRINTS" id="PR00080">
    <property type="entry name" value="SDRFAMILY"/>
</dbReference>
<dbReference type="InterPro" id="IPR051122">
    <property type="entry name" value="SDR_DHRS6-like"/>
</dbReference>
<evidence type="ECO:0000256" key="2">
    <source>
        <dbReference type="ARBA" id="ARBA00023002"/>
    </source>
</evidence>
<dbReference type="Pfam" id="PF00106">
    <property type="entry name" value="adh_short"/>
    <property type="match status" value="1"/>
</dbReference>
<keyword evidence="2" id="KW-0560">Oxidoreductase</keyword>
<name>A0A2S8IP52_RHOOP</name>
<comment type="caution">
    <text evidence="4">The sequence shown here is derived from an EMBL/GenBank/DDBJ whole genome shotgun (WGS) entry which is preliminary data.</text>
</comment>
<dbReference type="FunFam" id="3.40.50.720:FF:000084">
    <property type="entry name" value="Short-chain dehydrogenase reductase"/>
    <property type="match status" value="1"/>
</dbReference>
<accession>A0A2S8IP52</accession>
<dbReference type="InterPro" id="IPR036291">
    <property type="entry name" value="NAD(P)-bd_dom_sf"/>
</dbReference>
<gene>
    <name evidence="4" type="ORF">C5613_36345</name>
</gene>
<dbReference type="PANTHER" id="PTHR43477:SF1">
    <property type="entry name" value="DIHYDROANTICAPSIN 7-DEHYDROGENASE"/>
    <property type="match status" value="1"/>
</dbReference>